<organism evidence="1 2">
    <name type="scientific">Acinetobacter chengduensis</name>
    <dbReference type="NCBI Taxonomy" id="2420890"/>
    <lineage>
        <taxon>Bacteria</taxon>
        <taxon>Pseudomonadati</taxon>
        <taxon>Pseudomonadota</taxon>
        <taxon>Gammaproteobacteria</taxon>
        <taxon>Moraxellales</taxon>
        <taxon>Moraxellaceae</taxon>
        <taxon>Acinetobacter</taxon>
    </lineage>
</organism>
<comment type="caution">
    <text evidence="1">The sequence shown here is derived from an EMBL/GenBank/DDBJ whole genome shotgun (WGS) entry which is preliminary data.</text>
</comment>
<protein>
    <recommendedName>
        <fullName evidence="3">DUF2170 family protein</fullName>
    </recommendedName>
</protein>
<gene>
    <name evidence="1" type="ORF">D9K81_12295</name>
</gene>
<dbReference type="EMBL" id="RCHC01000013">
    <property type="protein sequence ID" value="RLL20427.1"/>
    <property type="molecule type" value="Genomic_DNA"/>
</dbReference>
<sequence length="75" mass="8468">MVKVYKRSTLNGAWQLIVTKEDIVVTQLYINTSDIIQTPSLDVNLSNAVMIKAEVYSVQDALESLQKQMLEFTCS</sequence>
<name>A0ABX9TVH7_9GAMM</name>
<keyword evidence="2" id="KW-1185">Reference proteome</keyword>
<proteinExistence type="predicted"/>
<accession>A0ABX9TVH7</accession>
<evidence type="ECO:0000313" key="1">
    <source>
        <dbReference type="EMBL" id="RLL20427.1"/>
    </source>
</evidence>
<reference evidence="1 2" key="1">
    <citation type="submission" date="2018-09" db="EMBL/GenBank/DDBJ databases">
        <title>The draft genome of Acinetobacter sp. strains.</title>
        <authorList>
            <person name="Qin J."/>
            <person name="Feng Y."/>
            <person name="Zong Z."/>
        </authorList>
    </citation>
    <scope>NUCLEOTIDE SEQUENCE [LARGE SCALE GENOMIC DNA]</scope>
    <source>
        <strain evidence="1 2">WCHAc060005</strain>
    </source>
</reference>
<evidence type="ECO:0000313" key="2">
    <source>
        <dbReference type="Proteomes" id="UP000280271"/>
    </source>
</evidence>
<dbReference type="RefSeq" id="WP_120375035.1">
    <property type="nucleotide sequence ID" value="NZ_RCHC01000013.1"/>
</dbReference>
<dbReference type="Proteomes" id="UP000280271">
    <property type="component" value="Unassembled WGS sequence"/>
</dbReference>
<evidence type="ECO:0008006" key="3">
    <source>
        <dbReference type="Google" id="ProtNLM"/>
    </source>
</evidence>